<dbReference type="EMBL" id="CP043046">
    <property type="protein sequence ID" value="QEI04511.1"/>
    <property type="molecule type" value="Genomic_DNA"/>
</dbReference>
<proteinExistence type="predicted"/>
<dbReference type="RefSeq" id="WP_148811882.1">
    <property type="nucleotide sequence ID" value="NZ_CP043046.1"/>
</dbReference>
<dbReference type="Pfam" id="PF11379">
    <property type="entry name" value="DUF3182"/>
    <property type="match status" value="1"/>
</dbReference>
<dbReference type="AlphaFoldDB" id="A0A5C0AV11"/>
<gene>
    <name evidence="1" type="ORF">FXN63_00695</name>
</gene>
<keyword evidence="2" id="KW-1185">Reference proteome</keyword>
<dbReference type="KEGG" id="pacr:FXN63_00695"/>
<reference evidence="1 2" key="1">
    <citation type="submission" date="2019-08" db="EMBL/GenBank/DDBJ databases">
        <title>Amphibian skin-associated Pigmentiphaga: genome sequence and occurrence across geography and hosts.</title>
        <authorList>
            <person name="Bletz M.C."/>
            <person name="Bunk B."/>
            <person name="Sproeer C."/>
            <person name="Biwer P."/>
            <person name="Reiter S."/>
            <person name="Rabemananjara F.C.E."/>
            <person name="Schulz S."/>
            <person name="Overmann J."/>
            <person name="Vences M."/>
        </authorList>
    </citation>
    <scope>NUCLEOTIDE SEQUENCE [LARGE SCALE GENOMIC DNA]</scope>
    <source>
        <strain evidence="1 2">Mada1488</strain>
    </source>
</reference>
<name>A0A5C0AV11_9BURK</name>
<protein>
    <submittedName>
        <fullName evidence="1">DUF3182 family protein</fullName>
    </submittedName>
</protein>
<dbReference type="OrthoDB" id="8648979at2"/>
<accession>A0A5C0AV11</accession>
<organism evidence="1 2">
    <name type="scientific">Pigmentiphaga aceris</name>
    <dbReference type="NCBI Taxonomy" id="1940612"/>
    <lineage>
        <taxon>Bacteria</taxon>
        <taxon>Pseudomonadati</taxon>
        <taxon>Pseudomonadota</taxon>
        <taxon>Betaproteobacteria</taxon>
        <taxon>Burkholderiales</taxon>
        <taxon>Alcaligenaceae</taxon>
        <taxon>Pigmentiphaga</taxon>
    </lineage>
</organism>
<dbReference type="SUPFAM" id="SSF56059">
    <property type="entry name" value="Glutathione synthetase ATP-binding domain-like"/>
    <property type="match status" value="1"/>
</dbReference>
<dbReference type="Proteomes" id="UP000325161">
    <property type="component" value="Chromosome"/>
</dbReference>
<evidence type="ECO:0000313" key="2">
    <source>
        <dbReference type="Proteomes" id="UP000325161"/>
    </source>
</evidence>
<evidence type="ECO:0000313" key="1">
    <source>
        <dbReference type="EMBL" id="QEI04511.1"/>
    </source>
</evidence>
<dbReference type="InterPro" id="IPR021519">
    <property type="entry name" value="DUF3182"/>
</dbReference>
<sequence>MTIEQSGGNPHAVVMTYAARPHEPSHERVVHAELARRLAMLLGMGFAGQYDASANFGRRVYLVPSATLVGTGMAHMLGISDQNDLFGGVVPMPYVATKAITHPLISPEAHAPKGWSGEFATRVRAAVLPGFSAFSRDDAKLAGRQLLGKGPVRIKLASASAGRAQTVVDDVAALDAMLDGLADDELAVGGVVLEQNLEDVTTYSVGQVHVGDLTATYTGTQRLTQDNDGETVYGGSDLIVVRGGFGALMALDLPPGVRHAVAQAQVYDAAANTCYPGFFASRRNYDTVEGKDYEGKLRSGVLEQSWRIGGASPAEVAALEAFHSTPGLRAVRSSCVEVFGEHRVPPPGATVLFRAHDADVGFITKYVEVKAYGNTE</sequence>